<reference evidence="9 10" key="1">
    <citation type="journal article" date="2019" name="Nat. Ecol. Evol.">
        <title>Megaphylogeny resolves global patterns of mushroom evolution.</title>
        <authorList>
            <person name="Varga T."/>
            <person name="Krizsan K."/>
            <person name="Foldi C."/>
            <person name="Dima B."/>
            <person name="Sanchez-Garcia M."/>
            <person name="Sanchez-Ramirez S."/>
            <person name="Szollosi G.J."/>
            <person name="Szarkandi J.G."/>
            <person name="Papp V."/>
            <person name="Albert L."/>
            <person name="Andreopoulos W."/>
            <person name="Angelini C."/>
            <person name="Antonin V."/>
            <person name="Barry K.W."/>
            <person name="Bougher N.L."/>
            <person name="Buchanan P."/>
            <person name="Buyck B."/>
            <person name="Bense V."/>
            <person name="Catcheside P."/>
            <person name="Chovatia M."/>
            <person name="Cooper J."/>
            <person name="Damon W."/>
            <person name="Desjardin D."/>
            <person name="Finy P."/>
            <person name="Geml J."/>
            <person name="Haridas S."/>
            <person name="Hughes K."/>
            <person name="Justo A."/>
            <person name="Karasinski D."/>
            <person name="Kautmanova I."/>
            <person name="Kiss B."/>
            <person name="Kocsube S."/>
            <person name="Kotiranta H."/>
            <person name="LaButti K.M."/>
            <person name="Lechner B.E."/>
            <person name="Liimatainen K."/>
            <person name="Lipzen A."/>
            <person name="Lukacs Z."/>
            <person name="Mihaltcheva S."/>
            <person name="Morgado L.N."/>
            <person name="Niskanen T."/>
            <person name="Noordeloos M.E."/>
            <person name="Ohm R.A."/>
            <person name="Ortiz-Santana B."/>
            <person name="Ovrebo C."/>
            <person name="Racz N."/>
            <person name="Riley R."/>
            <person name="Savchenko A."/>
            <person name="Shiryaev A."/>
            <person name="Soop K."/>
            <person name="Spirin V."/>
            <person name="Szebenyi C."/>
            <person name="Tomsovsky M."/>
            <person name="Tulloss R.E."/>
            <person name="Uehling J."/>
            <person name="Grigoriev I.V."/>
            <person name="Vagvolgyi C."/>
            <person name="Papp T."/>
            <person name="Martin F.M."/>
            <person name="Miettinen O."/>
            <person name="Hibbett D.S."/>
            <person name="Nagy L.G."/>
        </authorList>
    </citation>
    <scope>NUCLEOTIDE SEQUENCE [LARGE SCALE GENOMIC DNA]</scope>
    <source>
        <strain evidence="9 10">HHB13444</strain>
    </source>
</reference>
<proteinExistence type="inferred from homology"/>
<dbReference type="Proteomes" id="UP000308197">
    <property type="component" value="Unassembled WGS sequence"/>
</dbReference>
<keyword evidence="10" id="KW-1185">Reference proteome</keyword>
<evidence type="ECO:0000256" key="8">
    <source>
        <dbReference type="PIRSR" id="PIRSR602401-1"/>
    </source>
</evidence>
<keyword evidence="6 8" id="KW-0408">Iron</keyword>
<dbReference type="Pfam" id="PF00067">
    <property type="entry name" value="p450"/>
    <property type="match status" value="1"/>
</dbReference>
<dbReference type="InterPro" id="IPR036396">
    <property type="entry name" value="Cyt_P450_sf"/>
</dbReference>
<protein>
    <submittedName>
        <fullName evidence="9">Cytochrome P450</fullName>
    </submittedName>
</protein>
<dbReference type="PRINTS" id="PR00463">
    <property type="entry name" value="EP450I"/>
</dbReference>
<sequence length="540" mass="59783">MHYLLPLLLGVLTHALFHYGYPGWIRSPVETASIAFVVAVLFLARQVTWDGHALLYILAYPTSTATSVVAYRISPFHPLAGYPGPVLARVSKFWAVWNTWRGRQHHVITELHRRYGTFVRIGPNDLSVVDVKAVTQVLGANGLAKGEWYSARKDPKAPNNLFILTGEEHANRRRLWNRGMSNESLKDYEPAIAKRSDELVRFLKTSASSGSVDLNNAVGYFTFDFMGDMAFGESFHLLTSGDTTGLWDTLERFPITIALLTHIPWAHAVARKLPLIPGNLRRLRNFAFSAAMGRVKVGASKKDLWYHLSDEAGMESKQPPVSDVAADAVLAIIAGSDTTASALSALFYFILHDQSCYRRLQKEIDAVYPPGTDATESSAHDQLVFLDACLNETLRLLPPGPTNGPRQVPYGSAGTIVAGRYVPPGTQIYIPPCVLHRDPRYFSPAPEAFIPTRWILSEAGLSNVLDRTAFIPFSYGPANCAGRNLARLELKMVIIALMRKLNLTFAEGFAAQEWPDTIEDYLVTFRGPLLVDVSERAVTG</sequence>
<dbReference type="GO" id="GO:0004497">
    <property type="term" value="F:monooxygenase activity"/>
    <property type="evidence" value="ECO:0007669"/>
    <property type="project" value="UniProtKB-KW"/>
</dbReference>
<comment type="pathway">
    <text evidence="2">Secondary metabolite biosynthesis.</text>
</comment>
<dbReference type="PANTHER" id="PTHR24305:SF187">
    <property type="entry name" value="P450, PUTATIVE (EUROFUNG)-RELATED"/>
    <property type="match status" value="1"/>
</dbReference>
<feature type="binding site" description="axial binding residue" evidence="8">
    <location>
        <position position="480"/>
    </location>
    <ligand>
        <name>heme</name>
        <dbReference type="ChEBI" id="CHEBI:30413"/>
    </ligand>
    <ligandPart>
        <name>Fe</name>
        <dbReference type="ChEBI" id="CHEBI:18248"/>
    </ligandPart>
</feature>
<evidence type="ECO:0000256" key="1">
    <source>
        <dbReference type="ARBA" id="ARBA00001971"/>
    </source>
</evidence>
<dbReference type="Gene3D" id="1.10.630.10">
    <property type="entry name" value="Cytochrome P450"/>
    <property type="match status" value="1"/>
</dbReference>
<dbReference type="InterPro" id="IPR002401">
    <property type="entry name" value="Cyt_P450_E_grp-I"/>
</dbReference>
<dbReference type="GO" id="GO:0020037">
    <property type="term" value="F:heme binding"/>
    <property type="evidence" value="ECO:0007669"/>
    <property type="project" value="InterPro"/>
</dbReference>
<evidence type="ECO:0000313" key="10">
    <source>
        <dbReference type="Proteomes" id="UP000308197"/>
    </source>
</evidence>
<evidence type="ECO:0000313" key="9">
    <source>
        <dbReference type="EMBL" id="TFK91291.1"/>
    </source>
</evidence>
<keyword evidence="4 8" id="KW-0479">Metal-binding</keyword>
<evidence type="ECO:0000256" key="5">
    <source>
        <dbReference type="ARBA" id="ARBA00023002"/>
    </source>
</evidence>
<evidence type="ECO:0000256" key="3">
    <source>
        <dbReference type="ARBA" id="ARBA00010617"/>
    </source>
</evidence>
<name>A0A5C3PPM2_9APHY</name>
<dbReference type="SUPFAM" id="SSF48264">
    <property type="entry name" value="Cytochrome P450"/>
    <property type="match status" value="1"/>
</dbReference>
<gene>
    <name evidence="9" type="ORF">K466DRAFT_596278</name>
</gene>
<dbReference type="InterPro" id="IPR050121">
    <property type="entry name" value="Cytochrome_P450_monoxygenase"/>
</dbReference>
<dbReference type="AlphaFoldDB" id="A0A5C3PPM2"/>
<dbReference type="STRING" id="1314778.A0A5C3PPM2"/>
<dbReference type="CDD" id="cd11061">
    <property type="entry name" value="CYP67-like"/>
    <property type="match status" value="1"/>
</dbReference>
<dbReference type="InParanoid" id="A0A5C3PPM2"/>
<comment type="cofactor">
    <cofactor evidence="1 8">
        <name>heme</name>
        <dbReference type="ChEBI" id="CHEBI:30413"/>
    </cofactor>
</comment>
<dbReference type="EMBL" id="ML211024">
    <property type="protein sequence ID" value="TFK91291.1"/>
    <property type="molecule type" value="Genomic_DNA"/>
</dbReference>
<dbReference type="PRINTS" id="PR00385">
    <property type="entry name" value="P450"/>
</dbReference>
<keyword evidence="5" id="KW-0560">Oxidoreductase</keyword>
<evidence type="ECO:0000256" key="6">
    <source>
        <dbReference type="ARBA" id="ARBA00023004"/>
    </source>
</evidence>
<evidence type="ECO:0000256" key="7">
    <source>
        <dbReference type="ARBA" id="ARBA00023033"/>
    </source>
</evidence>
<keyword evidence="8" id="KW-0349">Heme</keyword>
<comment type="similarity">
    <text evidence="3">Belongs to the cytochrome P450 family.</text>
</comment>
<keyword evidence="7" id="KW-0503">Monooxygenase</keyword>
<organism evidence="9 10">
    <name type="scientific">Polyporus arcularius HHB13444</name>
    <dbReference type="NCBI Taxonomy" id="1314778"/>
    <lineage>
        <taxon>Eukaryota</taxon>
        <taxon>Fungi</taxon>
        <taxon>Dikarya</taxon>
        <taxon>Basidiomycota</taxon>
        <taxon>Agaricomycotina</taxon>
        <taxon>Agaricomycetes</taxon>
        <taxon>Polyporales</taxon>
        <taxon>Polyporaceae</taxon>
        <taxon>Polyporus</taxon>
    </lineage>
</organism>
<evidence type="ECO:0000256" key="2">
    <source>
        <dbReference type="ARBA" id="ARBA00005179"/>
    </source>
</evidence>
<dbReference type="InterPro" id="IPR001128">
    <property type="entry name" value="Cyt_P450"/>
</dbReference>
<dbReference type="PANTHER" id="PTHR24305">
    <property type="entry name" value="CYTOCHROME P450"/>
    <property type="match status" value="1"/>
</dbReference>
<evidence type="ECO:0000256" key="4">
    <source>
        <dbReference type="ARBA" id="ARBA00022723"/>
    </source>
</evidence>
<dbReference type="GO" id="GO:0016705">
    <property type="term" value="F:oxidoreductase activity, acting on paired donors, with incorporation or reduction of molecular oxygen"/>
    <property type="evidence" value="ECO:0007669"/>
    <property type="project" value="InterPro"/>
</dbReference>
<accession>A0A5C3PPM2</accession>
<dbReference type="GO" id="GO:0005506">
    <property type="term" value="F:iron ion binding"/>
    <property type="evidence" value="ECO:0007669"/>
    <property type="project" value="InterPro"/>
</dbReference>